<dbReference type="InterPro" id="IPR013762">
    <property type="entry name" value="Integrase-like_cat_sf"/>
</dbReference>
<dbReference type="SUPFAM" id="SSF47823">
    <property type="entry name" value="lambda integrase-like, N-terminal domain"/>
    <property type="match status" value="1"/>
</dbReference>
<feature type="region of interest" description="Disordered" evidence="3">
    <location>
        <begin position="606"/>
        <end position="638"/>
    </location>
</feature>
<evidence type="ECO:0000313" key="6">
    <source>
        <dbReference type="Proteomes" id="UP001642464"/>
    </source>
</evidence>
<sequence length="1217" mass="134219">MVGISWRLIQDAAHTSLEYCGTLCASIGLAARWSYWLVTAAVIVFLVQLSVWTFNWVVFPLCKYCLAASRVYVAAEDAGADSETESEGEEGHVCQAEAVAYVQGGKAARFAPGGRPGDGAAAKEREEPVAGDSNSARTSDGRRKAALLGKYLTLILEGKDEREALSSCVEGDTGPHETWEILKEQASGYVARLPRDYPGVAKRAIIHLITEECPDLTPPAITEEDPVLGLKSPHGKRSSIGAYTDAEPHALDETAKALQAIAKAVTSKDEAASHEKGKIASIGKTEERLVYIFRGCDALTVPVGSATVGKELFHALKATATQGRPQLRAIQFPVNINNRIAYGLSSMSIGGKDLKALPEHSISAADFPLTSQEEFDAFAGTPDFKLEKRPKAPVTLNHWYRNALRQAWAISCASTTPPLRRGGLKSGAQLSERQVQEKMEALRKTQAAKQAEMVDEGKKSRKVGRAEPSDNKNDSEVKKRVGQAPPEELLEFFPTDQEAETQELLKGPDLDFYQDQDAGKASRLAYVDQLEPTEETDKRIRGMREVDASPLVQGYDGLLLTYLKNRLLQFKAASPGEELGFSHVRRILEEARAQGAAADEALQGTEAHRAGSAVNVGRGVGQQAGPLLDADPETGGETLDAAMGRRAREELQEFRRHLKQEAEKEWSQRKRQPDSEARKQRKRHQRQARKRNSKDDAERDRNHAIAHEGARDATLPKGAVPDKGRASPHEEGRQGRSRPEARCAPGLPTAVLVFCALWQGTGASHMSQPEEPDGSRWSAAILILACCWAGRELCRVWQGLFKAQQRGRLTPATMPAAGSGKRVGGVRKKVRFQIPKKGRRIHTEAAVPFLGGPRTAARNHQREKPLRLAAVQGRHEYEQEGFALMLSRYASSTAQSYKAQWGWWQLFCHRRGENPVRFVPSYDRTEEQLVIDYLAHCATNEAKVPGTVKMRLAAIRSTHLTLGYPDPLAHMPRVPLAMAGLKRRFGTKVRRMPVTPDMLTWLGKHLMFGRSEEGSLLWGALTLGFFFLLRASEYLDTGWQDPKRGLRGADITLKSKGKTLGISDIVLADEVTLLVRGSKTDIYNRGQVRNHFKTEEDVCVVKAMIGLYQHFPQRYQGGSESAELLFRTRDDKPIPRSAIQALIERAAKGMNLPEGDLGTHSLRFGGASALWAQFQDASLVQRWGRWASSSFQTYIWEARESARGVAQKMITADLTPS</sequence>
<feature type="compositionally biased region" description="Basic and acidic residues" evidence="3">
    <location>
        <begin position="720"/>
        <end position="741"/>
    </location>
</feature>
<evidence type="ECO:0000313" key="5">
    <source>
        <dbReference type="EMBL" id="CAK9027661.1"/>
    </source>
</evidence>
<dbReference type="SUPFAM" id="SSF56349">
    <property type="entry name" value="DNA breaking-rejoining enzymes"/>
    <property type="match status" value="1"/>
</dbReference>
<proteinExistence type="predicted"/>
<evidence type="ECO:0000256" key="3">
    <source>
        <dbReference type="SAM" id="MobiDB-lite"/>
    </source>
</evidence>
<dbReference type="Proteomes" id="UP001642464">
    <property type="component" value="Unassembled WGS sequence"/>
</dbReference>
<name>A0ABP0KLC3_9DINO</name>
<dbReference type="InterPro" id="IPR052925">
    <property type="entry name" value="Phage_Integrase-like_Recomb"/>
</dbReference>
<evidence type="ECO:0008006" key="7">
    <source>
        <dbReference type="Google" id="ProtNLM"/>
    </source>
</evidence>
<feature type="region of interest" description="Disordered" evidence="3">
    <location>
        <begin position="113"/>
        <end position="141"/>
    </location>
</feature>
<evidence type="ECO:0000256" key="4">
    <source>
        <dbReference type="SAM" id="Phobius"/>
    </source>
</evidence>
<feature type="compositionally biased region" description="Basic and acidic residues" evidence="3">
    <location>
        <begin position="693"/>
        <end position="711"/>
    </location>
</feature>
<protein>
    <recommendedName>
        <fullName evidence="7">Tyr recombinase domain-containing protein</fullName>
    </recommendedName>
</protein>
<evidence type="ECO:0000256" key="1">
    <source>
        <dbReference type="ARBA" id="ARBA00023125"/>
    </source>
</evidence>
<dbReference type="Gene3D" id="1.10.150.130">
    <property type="match status" value="1"/>
</dbReference>
<gene>
    <name evidence="5" type="ORF">SCF082_LOCUS18020</name>
</gene>
<keyword evidence="4" id="KW-0472">Membrane</keyword>
<organism evidence="5 6">
    <name type="scientific">Durusdinium trenchii</name>
    <dbReference type="NCBI Taxonomy" id="1381693"/>
    <lineage>
        <taxon>Eukaryota</taxon>
        <taxon>Sar</taxon>
        <taxon>Alveolata</taxon>
        <taxon>Dinophyceae</taxon>
        <taxon>Suessiales</taxon>
        <taxon>Symbiodiniaceae</taxon>
        <taxon>Durusdinium</taxon>
    </lineage>
</organism>
<dbReference type="PANTHER" id="PTHR34605">
    <property type="entry name" value="PHAGE_INTEGRASE DOMAIN-CONTAINING PROTEIN"/>
    <property type="match status" value="1"/>
</dbReference>
<reference evidence="5 6" key="1">
    <citation type="submission" date="2024-02" db="EMBL/GenBank/DDBJ databases">
        <authorList>
            <person name="Chen Y."/>
            <person name="Shah S."/>
            <person name="Dougan E. K."/>
            <person name="Thang M."/>
            <person name="Chan C."/>
        </authorList>
    </citation>
    <scope>NUCLEOTIDE SEQUENCE [LARGE SCALE GENOMIC DNA]</scope>
</reference>
<dbReference type="InterPro" id="IPR010998">
    <property type="entry name" value="Integrase_recombinase_N"/>
</dbReference>
<evidence type="ECO:0000256" key="2">
    <source>
        <dbReference type="ARBA" id="ARBA00023172"/>
    </source>
</evidence>
<dbReference type="EMBL" id="CAXAMM010012002">
    <property type="protein sequence ID" value="CAK9027661.1"/>
    <property type="molecule type" value="Genomic_DNA"/>
</dbReference>
<feature type="compositionally biased region" description="Basic residues" evidence="3">
    <location>
        <begin position="679"/>
        <end position="692"/>
    </location>
</feature>
<keyword evidence="1" id="KW-0238">DNA-binding</keyword>
<comment type="caution">
    <text evidence="5">The sequence shown here is derived from an EMBL/GenBank/DDBJ whole genome shotgun (WGS) entry which is preliminary data.</text>
</comment>
<keyword evidence="4" id="KW-0812">Transmembrane</keyword>
<dbReference type="InterPro" id="IPR011010">
    <property type="entry name" value="DNA_brk_join_enz"/>
</dbReference>
<feature type="compositionally biased region" description="Basic and acidic residues" evidence="3">
    <location>
        <begin position="660"/>
        <end position="678"/>
    </location>
</feature>
<keyword evidence="6" id="KW-1185">Reference proteome</keyword>
<dbReference type="Gene3D" id="1.10.443.10">
    <property type="entry name" value="Intergrase catalytic core"/>
    <property type="match status" value="1"/>
</dbReference>
<feature type="region of interest" description="Disordered" evidence="3">
    <location>
        <begin position="445"/>
        <end position="485"/>
    </location>
</feature>
<feature type="transmembrane region" description="Helical" evidence="4">
    <location>
        <begin position="35"/>
        <end position="59"/>
    </location>
</feature>
<accession>A0ABP0KLC3</accession>
<feature type="compositionally biased region" description="Basic and acidic residues" evidence="3">
    <location>
        <begin position="464"/>
        <end position="479"/>
    </location>
</feature>
<dbReference type="PANTHER" id="PTHR34605:SF3">
    <property type="entry name" value="P CELL-TYPE AGGLUTINATION PROTEIN MAP4-LIKE-RELATED"/>
    <property type="match status" value="1"/>
</dbReference>
<keyword evidence="4" id="KW-1133">Transmembrane helix</keyword>
<keyword evidence="2" id="KW-0233">DNA recombination</keyword>
<feature type="region of interest" description="Disordered" evidence="3">
    <location>
        <begin position="660"/>
        <end position="743"/>
    </location>
</feature>